<keyword evidence="1" id="KW-0479">Metal-binding</keyword>
<organism evidence="7 8">
    <name type="scientific">Mucor circinelloides f. lusitanicus</name>
    <name type="common">Mucor racemosus var. lusitanicus</name>
    <dbReference type="NCBI Taxonomy" id="29924"/>
    <lineage>
        <taxon>Eukaryota</taxon>
        <taxon>Fungi</taxon>
        <taxon>Fungi incertae sedis</taxon>
        <taxon>Mucoromycota</taxon>
        <taxon>Mucoromycotina</taxon>
        <taxon>Mucoromycetes</taxon>
        <taxon>Mucorales</taxon>
        <taxon>Mucorineae</taxon>
        <taxon>Mucoraceae</taxon>
        <taxon>Mucor</taxon>
    </lineage>
</organism>
<gene>
    <name evidence="7" type="ORF">FB192DRAFT_1365123</name>
</gene>
<evidence type="ECO:0000313" key="7">
    <source>
        <dbReference type="EMBL" id="KAF1805909.1"/>
    </source>
</evidence>
<evidence type="ECO:0000256" key="4">
    <source>
        <dbReference type="ARBA" id="ARBA00022833"/>
    </source>
</evidence>
<evidence type="ECO:0000256" key="1">
    <source>
        <dbReference type="ARBA" id="ARBA00022723"/>
    </source>
</evidence>
<dbReference type="PROSITE" id="PS50157">
    <property type="entry name" value="ZINC_FINGER_C2H2_2"/>
    <property type="match status" value="4"/>
</dbReference>
<accession>A0A8H4F5P8</accession>
<dbReference type="SMART" id="SM00355">
    <property type="entry name" value="ZnF_C2H2"/>
    <property type="match status" value="8"/>
</dbReference>
<dbReference type="GO" id="GO:0005634">
    <property type="term" value="C:nucleus"/>
    <property type="evidence" value="ECO:0007669"/>
    <property type="project" value="TreeGrafter"/>
</dbReference>
<evidence type="ECO:0000256" key="3">
    <source>
        <dbReference type="ARBA" id="ARBA00022771"/>
    </source>
</evidence>
<dbReference type="InterPro" id="IPR013087">
    <property type="entry name" value="Znf_C2H2_type"/>
</dbReference>
<dbReference type="Proteomes" id="UP000469890">
    <property type="component" value="Unassembled WGS sequence"/>
</dbReference>
<dbReference type="GO" id="GO:0008270">
    <property type="term" value="F:zinc ion binding"/>
    <property type="evidence" value="ECO:0007669"/>
    <property type="project" value="UniProtKB-KW"/>
</dbReference>
<keyword evidence="3 5" id="KW-0863">Zinc-finger</keyword>
<sequence>MKLKDGCKRAPDSIKLEDAKIACDLDELLSSTENPDSDTDSHALCSGEFGSKDYYYRCDICHEKLPNLKSVLEHRDADHVNERRKDTIVKNLDIQPDVHSPDFYCESCEKYYLSKDTYRCHLRGVHFMVLKPLYNRKARTIDNTPNPNDPNFYCRACKLTCAGKGAFRRHCKYAHGLNPAKYKSPISFSSGTAKSHCQICDKHLSNVTACRRHYFLIHKMDIRQAQQEQKNIMPNVNLTDLYCYSCEKKLANETTFERHLQLIHSIFKSAPPENELKPDIDDPNNYCRACQKTFCSRGSYRTHLRVVHQMTLSSLKSNEQLPDPYNRDYYCSVCKKKYPVVTLYRRHCKEVHFMTLKHPSIVNPNAEINVNDPKLHCAQCERSFCNKVMFKRHLIQIHGIEACITRSYRKANHNNKRK</sequence>
<evidence type="ECO:0000259" key="6">
    <source>
        <dbReference type="PROSITE" id="PS50157"/>
    </source>
</evidence>
<evidence type="ECO:0000256" key="2">
    <source>
        <dbReference type="ARBA" id="ARBA00022737"/>
    </source>
</evidence>
<dbReference type="InterPro" id="IPR003604">
    <property type="entry name" value="Matrin/U1-like-C_Znf_C2H2"/>
</dbReference>
<dbReference type="Gene3D" id="3.30.160.60">
    <property type="entry name" value="Classic Zinc Finger"/>
    <property type="match status" value="2"/>
</dbReference>
<feature type="domain" description="C2H2-type" evidence="6">
    <location>
        <begin position="103"/>
        <end position="126"/>
    </location>
</feature>
<protein>
    <recommendedName>
        <fullName evidence="6">C2H2-type domain-containing protein</fullName>
    </recommendedName>
</protein>
<dbReference type="PANTHER" id="PTHR24409">
    <property type="entry name" value="ZINC FINGER PROTEIN 142"/>
    <property type="match status" value="1"/>
</dbReference>
<dbReference type="GO" id="GO:0000981">
    <property type="term" value="F:DNA-binding transcription factor activity, RNA polymerase II-specific"/>
    <property type="evidence" value="ECO:0007669"/>
    <property type="project" value="TreeGrafter"/>
</dbReference>
<name>A0A8H4F5P8_MUCCL</name>
<proteinExistence type="predicted"/>
<dbReference type="AlphaFoldDB" id="A0A8H4F5P8"/>
<comment type="caution">
    <text evidence="7">The sequence shown here is derived from an EMBL/GenBank/DDBJ whole genome shotgun (WGS) entry which is preliminary data.</text>
</comment>
<feature type="domain" description="C2H2-type" evidence="6">
    <location>
        <begin position="56"/>
        <end position="84"/>
    </location>
</feature>
<dbReference type="PROSITE" id="PS00028">
    <property type="entry name" value="ZINC_FINGER_C2H2_1"/>
    <property type="match status" value="6"/>
</dbReference>
<evidence type="ECO:0000256" key="5">
    <source>
        <dbReference type="PROSITE-ProRule" id="PRU00042"/>
    </source>
</evidence>
<dbReference type="GO" id="GO:0000977">
    <property type="term" value="F:RNA polymerase II transcription regulatory region sequence-specific DNA binding"/>
    <property type="evidence" value="ECO:0007669"/>
    <property type="project" value="TreeGrafter"/>
</dbReference>
<feature type="domain" description="C2H2-type" evidence="6">
    <location>
        <begin position="241"/>
        <end position="269"/>
    </location>
</feature>
<dbReference type="SMART" id="SM00451">
    <property type="entry name" value="ZnF_U1"/>
    <property type="match status" value="3"/>
</dbReference>
<keyword evidence="4" id="KW-0862">Zinc</keyword>
<keyword evidence="2" id="KW-0677">Repeat</keyword>
<dbReference type="EMBL" id="JAAECE010000002">
    <property type="protein sequence ID" value="KAF1805909.1"/>
    <property type="molecule type" value="Genomic_DNA"/>
</dbReference>
<feature type="domain" description="C2H2-type" evidence="6">
    <location>
        <begin position="285"/>
        <end position="308"/>
    </location>
</feature>
<evidence type="ECO:0000313" key="8">
    <source>
        <dbReference type="Proteomes" id="UP000469890"/>
    </source>
</evidence>
<dbReference type="Pfam" id="PF12874">
    <property type="entry name" value="zf-met"/>
    <property type="match status" value="3"/>
</dbReference>
<dbReference type="PANTHER" id="PTHR24409:SF295">
    <property type="entry name" value="AZ2-RELATED"/>
    <property type="match status" value="1"/>
</dbReference>
<reference evidence="7 8" key="1">
    <citation type="submission" date="2019-09" db="EMBL/GenBank/DDBJ databases">
        <authorList>
            <consortium name="DOE Joint Genome Institute"/>
            <person name="Mondo S.J."/>
            <person name="Navarro-Mendoza M.I."/>
            <person name="Perez-Arques C."/>
            <person name="Panchal S."/>
            <person name="Nicolas F.E."/>
            <person name="Ganguly P."/>
            <person name="Pangilinan J."/>
            <person name="Grigoriev I."/>
            <person name="Heitman J."/>
            <person name="Sanya K."/>
            <person name="Garre V."/>
        </authorList>
    </citation>
    <scope>NUCLEOTIDE SEQUENCE [LARGE SCALE GENOMIC DNA]</scope>
    <source>
        <strain evidence="7 8">MU402</strain>
    </source>
</reference>